<evidence type="ECO:0000313" key="3">
    <source>
        <dbReference type="Proteomes" id="UP000002257"/>
    </source>
</evidence>
<protein>
    <recommendedName>
        <fullName evidence="1">GIY-YIG domain-containing protein</fullName>
    </recommendedName>
</protein>
<dbReference type="STRING" id="395965.Msil_1956"/>
<dbReference type="HOGENOM" id="CLU_1179129_0_0_5"/>
<reference evidence="2 3" key="1">
    <citation type="journal article" date="2010" name="J. Bacteriol.">
        <title>Complete genome sequence of the aerobic facultative methanotroph Methylocella silvestris BL2.</title>
        <authorList>
            <person name="Chen Y."/>
            <person name="Crombie A."/>
            <person name="Rahman M.T."/>
            <person name="Dedysh S.N."/>
            <person name="Liesack W."/>
            <person name="Stott M.B."/>
            <person name="Alam M."/>
            <person name="Theisen A.R."/>
            <person name="Murrell J.C."/>
            <person name="Dunfield P.F."/>
        </authorList>
    </citation>
    <scope>NUCLEOTIDE SEQUENCE [LARGE SCALE GENOMIC DNA]</scope>
    <source>
        <strain evidence="3">DSM 15510 / CIP 108128 / LMG 27833 / NCIMB 13906 / BL2</strain>
    </source>
</reference>
<dbReference type="InterPro" id="IPR058782">
    <property type="entry name" value="GIY_YIG_3"/>
</dbReference>
<name>B8EPP5_METSB</name>
<gene>
    <name evidence="2" type="ordered locus">Msil_1956</name>
</gene>
<proteinExistence type="predicted"/>
<dbReference type="KEGG" id="msl:Msil_1956"/>
<dbReference type="eggNOG" id="ENOG5031QVI">
    <property type="taxonomic scope" value="Bacteria"/>
</dbReference>
<keyword evidence="3" id="KW-1185">Reference proteome</keyword>
<dbReference type="EMBL" id="CP001280">
    <property type="protein sequence ID" value="ACK50899.1"/>
    <property type="molecule type" value="Genomic_DNA"/>
</dbReference>
<evidence type="ECO:0000313" key="2">
    <source>
        <dbReference type="EMBL" id="ACK50899.1"/>
    </source>
</evidence>
<organism evidence="2 3">
    <name type="scientific">Methylocella silvestris (strain DSM 15510 / CIP 108128 / LMG 27833 / NCIMB 13906 / BL2)</name>
    <dbReference type="NCBI Taxonomy" id="395965"/>
    <lineage>
        <taxon>Bacteria</taxon>
        <taxon>Pseudomonadati</taxon>
        <taxon>Pseudomonadota</taxon>
        <taxon>Alphaproteobacteria</taxon>
        <taxon>Hyphomicrobiales</taxon>
        <taxon>Beijerinckiaceae</taxon>
        <taxon>Methylocella</taxon>
    </lineage>
</organism>
<accession>B8EPP5</accession>
<sequence>MESQRLSDLQKFYSIIARLEKGLGGARTLGSASGRLTWPKRGVYFFMEDGEVRSESGSGPRIVRVGTHALKTASGTRLWTRLSQHRGRLGSGGGNHRGSIFRLIVGTALMARHGHEYPTWGSGQSASADIRAGEVELEREVTRFIGAMPFVWIEVDDEPGADSMRGYIERNAIALLSNFGRTPVDAPSEGWLGHDCNRERIRKSGLWNSNHVDEVYDPAFLECLERHVLAMEAVA</sequence>
<dbReference type="Proteomes" id="UP000002257">
    <property type="component" value="Chromosome"/>
</dbReference>
<evidence type="ECO:0000259" key="1">
    <source>
        <dbReference type="Pfam" id="PF26468"/>
    </source>
</evidence>
<feature type="domain" description="GIY-YIG" evidence="1">
    <location>
        <begin position="4"/>
        <end position="232"/>
    </location>
</feature>
<dbReference type="AlphaFoldDB" id="B8EPP5"/>
<dbReference type="OrthoDB" id="7107773at2"/>
<dbReference type="Pfam" id="PF26468">
    <property type="entry name" value="GIY_YIG_3"/>
    <property type="match status" value="1"/>
</dbReference>